<evidence type="ECO:0000256" key="1">
    <source>
        <dbReference type="PROSITE-ProRule" id="PRU00042"/>
    </source>
</evidence>
<accession>A0ABQ9IF25</accession>
<evidence type="ECO:0000313" key="3">
    <source>
        <dbReference type="EMBL" id="KAJ8894864.1"/>
    </source>
</evidence>
<dbReference type="EMBL" id="JARBHB010000001">
    <property type="protein sequence ID" value="KAJ8894864.1"/>
    <property type="molecule type" value="Genomic_DNA"/>
</dbReference>
<gene>
    <name evidence="3" type="ORF">PR048_000171</name>
</gene>
<dbReference type="InterPro" id="IPR013087">
    <property type="entry name" value="Znf_C2H2_type"/>
</dbReference>
<organism evidence="3 4">
    <name type="scientific">Dryococelus australis</name>
    <dbReference type="NCBI Taxonomy" id="614101"/>
    <lineage>
        <taxon>Eukaryota</taxon>
        <taxon>Metazoa</taxon>
        <taxon>Ecdysozoa</taxon>
        <taxon>Arthropoda</taxon>
        <taxon>Hexapoda</taxon>
        <taxon>Insecta</taxon>
        <taxon>Pterygota</taxon>
        <taxon>Neoptera</taxon>
        <taxon>Polyneoptera</taxon>
        <taxon>Phasmatodea</taxon>
        <taxon>Verophasmatodea</taxon>
        <taxon>Anareolatae</taxon>
        <taxon>Phasmatidae</taxon>
        <taxon>Eurycanthinae</taxon>
        <taxon>Dryococelus</taxon>
    </lineage>
</organism>
<keyword evidence="4" id="KW-1185">Reference proteome</keyword>
<dbReference type="InterPro" id="IPR036236">
    <property type="entry name" value="Znf_C2H2_sf"/>
</dbReference>
<keyword evidence="1" id="KW-0863">Zinc-finger</keyword>
<dbReference type="PROSITE" id="PS50157">
    <property type="entry name" value="ZINC_FINGER_C2H2_2"/>
    <property type="match status" value="2"/>
</dbReference>
<dbReference type="SMART" id="SM00355">
    <property type="entry name" value="ZnF_C2H2"/>
    <property type="match status" value="2"/>
</dbReference>
<dbReference type="Gene3D" id="3.30.160.60">
    <property type="entry name" value="Classic Zinc Finger"/>
    <property type="match status" value="1"/>
</dbReference>
<feature type="domain" description="C2H2-type" evidence="2">
    <location>
        <begin position="83"/>
        <end position="109"/>
    </location>
</feature>
<dbReference type="PROSITE" id="PS00028">
    <property type="entry name" value="ZINC_FINGER_C2H2_1"/>
    <property type="match status" value="1"/>
</dbReference>
<evidence type="ECO:0000259" key="2">
    <source>
        <dbReference type="PROSITE" id="PS50157"/>
    </source>
</evidence>
<keyword evidence="1" id="KW-0479">Metal-binding</keyword>
<dbReference type="Proteomes" id="UP001159363">
    <property type="component" value="Chromosome 1"/>
</dbReference>
<comment type="caution">
    <text evidence="3">The sequence shown here is derived from an EMBL/GenBank/DDBJ whole genome shotgun (WGS) entry which is preliminary data.</text>
</comment>
<dbReference type="SUPFAM" id="SSF57667">
    <property type="entry name" value="beta-beta-alpha zinc fingers"/>
    <property type="match status" value="1"/>
</dbReference>
<keyword evidence="1" id="KW-0862">Zinc</keyword>
<proteinExistence type="predicted"/>
<name>A0ABQ9IF25_9NEOP</name>
<sequence length="109" mass="12398">MFLKRCACLCCPAERGICAIACVSGTASSNVGVGTMVADDDWAVHFFSSWGQCFRCPNCQRAYHHRRSLQRHLTCECGKEPQFKCPHCPQRCKLKCNLLKHMRACHLRH</sequence>
<reference evidence="3 4" key="1">
    <citation type="submission" date="2023-02" db="EMBL/GenBank/DDBJ databases">
        <title>LHISI_Scaffold_Assembly.</title>
        <authorList>
            <person name="Stuart O.P."/>
            <person name="Cleave R."/>
            <person name="Magrath M.J.L."/>
            <person name="Mikheyev A.S."/>
        </authorList>
    </citation>
    <scope>NUCLEOTIDE SEQUENCE [LARGE SCALE GENOMIC DNA]</scope>
    <source>
        <strain evidence="3">Daus_M_001</strain>
        <tissue evidence="3">Leg muscle</tissue>
    </source>
</reference>
<evidence type="ECO:0000313" key="4">
    <source>
        <dbReference type="Proteomes" id="UP001159363"/>
    </source>
</evidence>
<feature type="domain" description="C2H2-type" evidence="2">
    <location>
        <begin position="54"/>
        <end position="81"/>
    </location>
</feature>
<protein>
    <recommendedName>
        <fullName evidence="2">C2H2-type domain-containing protein</fullName>
    </recommendedName>
</protein>